<feature type="compositionally biased region" description="Polar residues" evidence="1">
    <location>
        <begin position="362"/>
        <end position="377"/>
    </location>
</feature>
<proteinExistence type="predicted"/>
<gene>
    <name evidence="2" type="ORF">PILCRDRAFT_168260</name>
</gene>
<dbReference type="AlphaFoldDB" id="A0A0C3GKR6"/>
<feature type="region of interest" description="Disordered" evidence="1">
    <location>
        <begin position="1"/>
        <end position="29"/>
    </location>
</feature>
<protein>
    <submittedName>
        <fullName evidence="2">Uncharacterized protein</fullName>
    </submittedName>
</protein>
<feature type="compositionally biased region" description="Polar residues" evidence="1">
    <location>
        <begin position="256"/>
        <end position="269"/>
    </location>
</feature>
<dbReference type="HOGENOM" id="CLU_733861_0_0_1"/>
<keyword evidence="3" id="KW-1185">Reference proteome</keyword>
<evidence type="ECO:0000256" key="1">
    <source>
        <dbReference type="SAM" id="MobiDB-lite"/>
    </source>
</evidence>
<sequence length="377" mass="41296">MDHIGGPTVSGFYQPPPHQQPSFKISNTIGGHSSERVVIDQKPQEICDRPVILSSHVFKSCRQPPMQMQSDAPIGYGPVRTVVPSHEPSVSATSGLTVEEEAAKLLALAKMYNVDLADILRLVEPSRTPETETEGSHEQQKELLPRQSAPLHKIQARTEEVVDDRSWNTPFDILPENLWSKSPLINHSAVSPSSVFVPTYVPLSASVAPVSIHARRNIPEEAGIGSETTIWNERVDNDRISVWSRRGGSLHAAFPNSPSNSLAGNARRTSTGDRREPWSRQQTSHISTTQYNQDLENKAAFAIVDKVEGGTKEVFLRYGTHISSKAASPRALKNTNHQAGQLKNSGCGGYGTFTPAGKRKVGQNNPDGWHQNVVSWG</sequence>
<feature type="region of interest" description="Disordered" evidence="1">
    <location>
        <begin position="358"/>
        <end position="377"/>
    </location>
</feature>
<feature type="compositionally biased region" description="Basic and acidic residues" evidence="1">
    <location>
        <begin position="127"/>
        <end position="144"/>
    </location>
</feature>
<evidence type="ECO:0000313" key="3">
    <source>
        <dbReference type="Proteomes" id="UP000054166"/>
    </source>
</evidence>
<name>A0A0C3GKR6_PILCF</name>
<reference evidence="3" key="2">
    <citation type="submission" date="2015-01" db="EMBL/GenBank/DDBJ databases">
        <title>Evolutionary Origins and Diversification of the Mycorrhizal Mutualists.</title>
        <authorList>
            <consortium name="DOE Joint Genome Institute"/>
            <consortium name="Mycorrhizal Genomics Consortium"/>
            <person name="Kohler A."/>
            <person name="Kuo A."/>
            <person name="Nagy L.G."/>
            <person name="Floudas D."/>
            <person name="Copeland A."/>
            <person name="Barry K.W."/>
            <person name="Cichocki N."/>
            <person name="Veneault-Fourrey C."/>
            <person name="LaButti K."/>
            <person name="Lindquist E.A."/>
            <person name="Lipzen A."/>
            <person name="Lundell T."/>
            <person name="Morin E."/>
            <person name="Murat C."/>
            <person name="Riley R."/>
            <person name="Ohm R."/>
            <person name="Sun H."/>
            <person name="Tunlid A."/>
            <person name="Henrissat B."/>
            <person name="Grigoriev I.V."/>
            <person name="Hibbett D.S."/>
            <person name="Martin F."/>
        </authorList>
    </citation>
    <scope>NUCLEOTIDE SEQUENCE [LARGE SCALE GENOMIC DNA]</scope>
    <source>
        <strain evidence="3">F 1598</strain>
    </source>
</reference>
<dbReference type="EMBL" id="KN832972">
    <property type="protein sequence ID" value="KIM91196.1"/>
    <property type="molecule type" value="Genomic_DNA"/>
</dbReference>
<dbReference type="InParanoid" id="A0A0C3GKR6"/>
<organism evidence="2 3">
    <name type="scientific">Piloderma croceum (strain F 1598)</name>
    <dbReference type="NCBI Taxonomy" id="765440"/>
    <lineage>
        <taxon>Eukaryota</taxon>
        <taxon>Fungi</taxon>
        <taxon>Dikarya</taxon>
        <taxon>Basidiomycota</taxon>
        <taxon>Agaricomycotina</taxon>
        <taxon>Agaricomycetes</taxon>
        <taxon>Agaricomycetidae</taxon>
        <taxon>Atheliales</taxon>
        <taxon>Atheliaceae</taxon>
        <taxon>Piloderma</taxon>
    </lineage>
</organism>
<evidence type="ECO:0000313" key="2">
    <source>
        <dbReference type="EMBL" id="KIM91196.1"/>
    </source>
</evidence>
<dbReference type="Proteomes" id="UP000054166">
    <property type="component" value="Unassembled WGS sequence"/>
</dbReference>
<feature type="region of interest" description="Disordered" evidence="1">
    <location>
        <begin position="127"/>
        <end position="149"/>
    </location>
</feature>
<feature type="compositionally biased region" description="Polar residues" evidence="1">
    <location>
        <begin position="20"/>
        <end position="29"/>
    </location>
</feature>
<feature type="region of interest" description="Disordered" evidence="1">
    <location>
        <begin position="253"/>
        <end position="285"/>
    </location>
</feature>
<reference evidence="2 3" key="1">
    <citation type="submission" date="2014-04" db="EMBL/GenBank/DDBJ databases">
        <authorList>
            <consortium name="DOE Joint Genome Institute"/>
            <person name="Kuo A."/>
            <person name="Tarkka M."/>
            <person name="Buscot F."/>
            <person name="Kohler A."/>
            <person name="Nagy L.G."/>
            <person name="Floudas D."/>
            <person name="Copeland A."/>
            <person name="Barry K.W."/>
            <person name="Cichocki N."/>
            <person name="Veneault-Fourrey C."/>
            <person name="LaButti K."/>
            <person name="Lindquist E.A."/>
            <person name="Lipzen A."/>
            <person name="Lundell T."/>
            <person name="Morin E."/>
            <person name="Murat C."/>
            <person name="Sun H."/>
            <person name="Tunlid A."/>
            <person name="Henrissat B."/>
            <person name="Grigoriev I.V."/>
            <person name="Hibbett D.S."/>
            <person name="Martin F."/>
            <person name="Nordberg H.P."/>
            <person name="Cantor M.N."/>
            <person name="Hua S.X."/>
        </authorList>
    </citation>
    <scope>NUCLEOTIDE SEQUENCE [LARGE SCALE GENOMIC DNA]</scope>
    <source>
        <strain evidence="2 3">F 1598</strain>
    </source>
</reference>
<accession>A0A0C3GKR6</accession>